<dbReference type="GO" id="GO:0005886">
    <property type="term" value="C:plasma membrane"/>
    <property type="evidence" value="ECO:0007669"/>
    <property type="project" value="TreeGrafter"/>
</dbReference>
<dbReference type="CDD" id="cd00276">
    <property type="entry name" value="C2B_Synaptotagmin"/>
    <property type="match status" value="1"/>
</dbReference>
<feature type="domain" description="C2" evidence="3">
    <location>
        <begin position="459"/>
        <end position="592"/>
    </location>
</feature>
<feature type="domain" description="C2" evidence="3">
    <location>
        <begin position="328"/>
        <end position="448"/>
    </location>
</feature>
<dbReference type="GO" id="GO:0017156">
    <property type="term" value="P:calcium-ion regulated exocytosis"/>
    <property type="evidence" value="ECO:0007669"/>
    <property type="project" value="TreeGrafter"/>
</dbReference>
<gene>
    <name evidence="4" type="ORF">HNY73_012951</name>
</gene>
<dbReference type="Proteomes" id="UP000807504">
    <property type="component" value="Unassembled WGS sequence"/>
</dbReference>
<feature type="compositionally biased region" description="Polar residues" evidence="2">
    <location>
        <begin position="127"/>
        <end position="149"/>
    </location>
</feature>
<keyword evidence="5" id="KW-1185">Reference proteome</keyword>
<evidence type="ECO:0000259" key="3">
    <source>
        <dbReference type="PROSITE" id="PS50004"/>
    </source>
</evidence>
<dbReference type="EMBL" id="JABXBU010001863">
    <property type="protein sequence ID" value="KAF8782693.1"/>
    <property type="molecule type" value="Genomic_DNA"/>
</dbReference>
<proteinExistence type="predicted"/>
<comment type="caution">
    <text evidence="4">The sequence shown here is derived from an EMBL/GenBank/DDBJ whole genome shotgun (WGS) entry which is preliminary data.</text>
</comment>
<evidence type="ECO:0000256" key="1">
    <source>
        <dbReference type="ARBA" id="ARBA00022737"/>
    </source>
</evidence>
<reference evidence="4" key="1">
    <citation type="journal article" date="2020" name="bioRxiv">
        <title>Chromosome-level reference genome of the European wasp spider Argiope bruennichi: a resource for studies on range expansion and evolutionary adaptation.</title>
        <authorList>
            <person name="Sheffer M.M."/>
            <person name="Hoppe A."/>
            <person name="Krehenwinkel H."/>
            <person name="Uhl G."/>
            <person name="Kuss A.W."/>
            <person name="Jensen L."/>
            <person name="Jensen C."/>
            <person name="Gillespie R.G."/>
            <person name="Hoff K.J."/>
            <person name="Prost S."/>
        </authorList>
    </citation>
    <scope>NUCLEOTIDE SEQUENCE</scope>
</reference>
<feature type="region of interest" description="Disordered" evidence="2">
    <location>
        <begin position="181"/>
        <end position="305"/>
    </location>
</feature>
<dbReference type="InterPro" id="IPR035892">
    <property type="entry name" value="C2_domain_sf"/>
</dbReference>
<dbReference type="SUPFAM" id="SSF49562">
    <property type="entry name" value="C2 domain (Calcium/lipid-binding domain, CaLB)"/>
    <property type="match status" value="2"/>
</dbReference>
<feature type="compositionally biased region" description="Polar residues" evidence="2">
    <location>
        <begin position="238"/>
        <end position="249"/>
    </location>
</feature>
<dbReference type="GO" id="GO:0000149">
    <property type="term" value="F:SNARE binding"/>
    <property type="evidence" value="ECO:0007669"/>
    <property type="project" value="TreeGrafter"/>
</dbReference>
<dbReference type="FunFam" id="2.60.40.150:FF:000179">
    <property type="entry name" value="synaptotagmin-5 isoform X2"/>
    <property type="match status" value="1"/>
</dbReference>
<evidence type="ECO:0000256" key="2">
    <source>
        <dbReference type="SAM" id="MobiDB-lite"/>
    </source>
</evidence>
<dbReference type="GO" id="GO:0030276">
    <property type="term" value="F:clathrin binding"/>
    <property type="evidence" value="ECO:0007669"/>
    <property type="project" value="TreeGrafter"/>
</dbReference>
<dbReference type="AlphaFoldDB" id="A0A8T0EWI6"/>
<dbReference type="GO" id="GO:0005509">
    <property type="term" value="F:calcium ion binding"/>
    <property type="evidence" value="ECO:0007669"/>
    <property type="project" value="TreeGrafter"/>
</dbReference>
<dbReference type="SMART" id="SM00239">
    <property type="entry name" value="C2"/>
    <property type="match status" value="2"/>
</dbReference>
<dbReference type="GO" id="GO:0001786">
    <property type="term" value="F:phosphatidylserine binding"/>
    <property type="evidence" value="ECO:0007669"/>
    <property type="project" value="TreeGrafter"/>
</dbReference>
<reference evidence="4" key="2">
    <citation type="submission" date="2020-06" db="EMBL/GenBank/DDBJ databases">
        <authorList>
            <person name="Sheffer M."/>
        </authorList>
    </citation>
    <scope>NUCLEOTIDE SEQUENCE</scope>
</reference>
<dbReference type="GO" id="GO:0005544">
    <property type="term" value="F:calcium-dependent phospholipid binding"/>
    <property type="evidence" value="ECO:0007669"/>
    <property type="project" value="TreeGrafter"/>
</dbReference>
<dbReference type="PANTHER" id="PTHR10024:SF378">
    <property type="entry name" value="SYNAPTOTAGMIN BETA, ISOFORM D"/>
    <property type="match status" value="1"/>
</dbReference>
<keyword evidence="1" id="KW-0677">Repeat</keyword>
<dbReference type="PRINTS" id="PR00399">
    <property type="entry name" value="SYNAPTOTAGMN"/>
</dbReference>
<sequence length="596" mass="66290">MCDSLGCAVAEAHWQPSPDFGSGRACNEGSRSRSRLMAPPVYPFFEDARMAKWKEVVLKVRNPLPPLPAFPVLVFRTFIFFPCASFLTNAFPDEHGVRVTTVNNSWFVRIPGFLCWDGSVEILVSSREQPQRTHPSQPYLSSSCPTTSGMPPVRPSAVTHSSACQDHVYVRLSLPDVHVEDEKVSQSQSSYSLPAVRKRSPVNRARSMDARAMASPVPRLSICARCDSQSGGPGSPSFLRTPSPESQSPDPVLRPVSPTTGGIRPRSLSPLLSPAYSQNSQSSRDSKDSDCGVSPGSASPLGSIQPDLYKKKDMVFFHQSTDSQDGTKYGRLHFRLKYDFDRSDLVVHVIEALDLGTLSTKGFNDPYVKVSLIPEVDSKQRRTDIRRNCSDPFFNEIFKFPVTYDELADKSLLFEVFDYDRYSRNDVTGEVRIQMCELDITSEIEVWSEIQKSGRVSNDRPEILLSLSYLPSAGRLTLVVLKAVHLVSPDTKDYPDAYVKVSLTSGDNKKIKKKKTTTKKGCSSPVWNEALSFDVTEDDLKHCHLVVSVVNCHHGHSPLLGTCVLGHRGHGQGSVHWDAMVQTPRKAIAMWHQLYI</sequence>
<dbReference type="PANTHER" id="PTHR10024">
    <property type="entry name" value="SYNAPTOTAGMIN"/>
    <property type="match status" value="1"/>
</dbReference>
<dbReference type="PROSITE" id="PS50004">
    <property type="entry name" value="C2"/>
    <property type="match status" value="2"/>
</dbReference>
<dbReference type="Gene3D" id="2.60.40.150">
    <property type="entry name" value="C2 domain"/>
    <property type="match status" value="2"/>
</dbReference>
<evidence type="ECO:0000313" key="4">
    <source>
        <dbReference type="EMBL" id="KAF8782693.1"/>
    </source>
</evidence>
<dbReference type="GO" id="GO:0070382">
    <property type="term" value="C:exocytic vesicle"/>
    <property type="evidence" value="ECO:0007669"/>
    <property type="project" value="TreeGrafter"/>
</dbReference>
<dbReference type="InterPro" id="IPR001565">
    <property type="entry name" value="Synaptotagmin"/>
</dbReference>
<organism evidence="4 5">
    <name type="scientific">Argiope bruennichi</name>
    <name type="common">Wasp spider</name>
    <name type="synonym">Aranea bruennichi</name>
    <dbReference type="NCBI Taxonomy" id="94029"/>
    <lineage>
        <taxon>Eukaryota</taxon>
        <taxon>Metazoa</taxon>
        <taxon>Ecdysozoa</taxon>
        <taxon>Arthropoda</taxon>
        <taxon>Chelicerata</taxon>
        <taxon>Arachnida</taxon>
        <taxon>Araneae</taxon>
        <taxon>Araneomorphae</taxon>
        <taxon>Entelegynae</taxon>
        <taxon>Araneoidea</taxon>
        <taxon>Araneidae</taxon>
        <taxon>Argiope</taxon>
    </lineage>
</organism>
<protein>
    <submittedName>
        <fullName evidence="4">Synaptotagmin-C like protein</fullName>
    </submittedName>
</protein>
<dbReference type="InterPro" id="IPR000008">
    <property type="entry name" value="C2_dom"/>
</dbReference>
<evidence type="ECO:0000313" key="5">
    <source>
        <dbReference type="Proteomes" id="UP000807504"/>
    </source>
</evidence>
<accession>A0A8T0EWI6</accession>
<dbReference type="Pfam" id="PF00168">
    <property type="entry name" value="C2"/>
    <property type="match status" value="2"/>
</dbReference>
<feature type="region of interest" description="Disordered" evidence="2">
    <location>
        <begin position="127"/>
        <end position="158"/>
    </location>
</feature>
<name>A0A8T0EWI6_ARGBR</name>